<evidence type="ECO:0000256" key="3">
    <source>
        <dbReference type="SAM" id="Coils"/>
    </source>
</evidence>
<dbReference type="RefSeq" id="WP_328014657.1">
    <property type="nucleotide sequence ID" value="NZ_JARTFS010000001.1"/>
</dbReference>
<keyword evidence="3" id="KW-0175">Coiled coil</keyword>
<evidence type="ECO:0000313" key="6">
    <source>
        <dbReference type="Proteomes" id="UP001342826"/>
    </source>
</evidence>
<organism evidence="5 6">
    <name type="scientific">Metabacillus fastidiosus</name>
    <dbReference type="NCBI Taxonomy" id="1458"/>
    <lineage>
        <taxon>Bacteria</taxon>
        <taxon>Bacillati</taxon>
        <taxon>Bacillota</taxon>
        <taxon>Bacilli</taxon>
        <taxon>Bacillales</taxon>
        <taxon>Bacillaceae</taxon>
        <taxon>Metabacillus</taxon>
    </lineage>
</organism>
<proteinExistence type="predicted"/>
<name>A0ABU6NSE8_9BACI</name>
<evidence type="ECO:0000313" key="5">
    <source>
        <dbReference type="EMBL" id="MED4400004.1"/>
    </source>
</evidence>
<keyword evidence="1" id="KW-0235">DNA replication</keyword>
<accession>A0ABU6NSE8</accession>
<comment type="caution">
    <text evidence="5">The sequence shown here is derived from an EMBL/GenBank/DDBJ whole genome shotgun (WGS) entry which is preliminary data.</text>
</comment>
<reference evidence="5 6" key="1">
    <citation type="submission" date="2023-03" db="EMBL/GenBank/DDBJ databases">
        <title>Bacillus Genome Sequencing.</title>
        <authorList>
            <person name="Dunlap C."/>
        </authorList>
    </citation>
    <scope>NUCLEOTIDE SEQUENCE [LARGE SCALE GENOMIC DNA]</scope>
    <source>
        <strain evidence="5 6">NRS-1717</strain>
    </source>
</reference>
<sequence length="201" mass="23502">MLRESGITEAESIQIVRQWLREGKIKYEGGKGVKKAKYPISHTALELLDEYRMEQNKTEIIKQLKIEIKLKDDQIKGIEELHKNTTEILIQQREELNKEIAILKKENTYLHDDRNRLSKENVELRNKLNGKFSKENSKAVFNHSLNDYKRKLGLSKMVSEKEIQAVYKQLLKLSHPDGGGDGKLFHYIKTDYDSFKQSVKD</sequence>
<keyword evidence="6" id="KW-1185">Reference proteome</keyword>
<protein>
    <recommendedName>
        <fullName evidence="4">J domain-containing protein</fullName>
    </recommendedName>
</protein>
<evidence type="ECO:0000259" key="4">
    <source>
        <dbReference type="PROSITE" id="PS50076"/>
    </source>
</evidence>
<keyword evidence="2" id="KW-0346">Stress response</keyword>
<feature type="domain" description="J" evidence="4">
    <location>
        <begin position="147"/>
        <end position="200"/>
    </location>
</feature>
<gene>
    <name evidence="5" type="ORF">P9271_01330</name>
</gene>
<feature type="coiled-coil region" evidence="3">
    <location>
        <begin position="61"/>
        <end position="113"/>
    </location>
</feature>
<dbReference type="EMBL" id="JARTFS010000001">
    <property type="protein sequence ID" value="MED4400004.1"/>
    <property type="molecule type" value="Genomic_DNA"/>
</dbReference>
<dbReference type="SUPFAM" id="SSF46565">
    <property type="entry name" value="Chaperone J-domain"/>
    <property type="match status" value="1"/>
</dbReference>
<dbReference type="InterPro" id="IPR036869">
    <property type="entry name" value="J_dom_sf"/>
</dbReference>
<dbReference type="PROSITE" id="PS50076">
    <property type="entry name" value="DNAJ_2"/>
    <property type="match status" value="1"/>
</dbReference>
<evidence type="ECO:0000256" key="1">
    <source>
        <dbReference type="ARBA" id="ARBA00022705"/>
    </source>
</evidence>
<evidence type="ECO:0000256" key="2">
    <source>
        <dbReference type="ARBA" id="ARBA00023016"/>
    </source>
</evidence>
<dbReference type="InterPro" id="IPR001623">
    <property type="entry name" value="DnaJ_domain"/>
</dbReference>
<dbReference type="Gene3D" id="1.10.287.110">
    <property type="entry name" value="DnaJ domain"/>
    <property type="match status" value="1"/>
</dbReference>
<dbReference type="Proteomes" id="UP001342826">
    <property type="component" value="Unassembled WGS sequence"/>
</dbReference>